<gene>
    <name evidence="1" type="primary">Acey_s0001.g22</name>
    <name evidence="1" type="ORF">Y032_0001g22</name>
</gene>
<name>A0A016W362_9BILA</name>
<accession>A0A016W362</accession>
<evidence type="ECO:0000313" key="2">
    <source>
        <dbReference type="Proteomes" id="UP000024635"/>
    </source>
</evidence>
<keyword evidence="2" id="KW-1185">Reference proteome</keyword>
<dbReference type="EMBL" id="JARK01001337">
    <property type="protein sequence ID" value="EYC34055.1"/>
    <property type="molecule type" value="Genomic_DNA"/>
</dbReference>
<dbReference type="Proteomes" id="UP000024635">
    <property type="component" value="Unassembled WGS sequence"/>
</dbReference>
<reference evidence="2" key="1">
    <citation type="journal article" date="2015" name="Nat. Genet.">
        <title>The genome and transcriptome of the zoonotic hookworm Ancylostoma ceylanicum identify infection-specific gene families.</title>
        <authorList>
            <person name="Schwarz E.M."/>
            <person name="Hu Y."/>
            <person name="Antoshechkin I."/>
            <person name="Miller M.M."/>
            <person name="Sternberg P.W."/>
            <person name="Aroian R.V."/>
        </authorList>
    </citation>
    <scope>NUCLEOTIDE SEQUENCE</scope>
    <source>
        <strain evidence="2">HY135</strain>
    </source>
</reference>
<proteinExistence type="predicted"/>
<sequence length="119" mass="13119">MTARLIANGCADLLGFFDDHIHLPPYHLTLILRQIFGRTAAEKQKNRQGLRGQSSPSVFGSISRSLHLCRFHCNGVPSVSAVGFSVHAFHFQSVRLAQVRVGGLVTVSTSMLMEKVQMQ</sequence>
<organism evidence="1 2">
    <name type="scientific">Ancylostoma ceylanicum</name>
    <dbReference type="NCBI Taxonomy" id="53326"/>
    <lineage>
        <taxon>Eukaryota</taxon>
        <taxon>Metazoa</taxon>
        <taxon>Ecdysozoa</taxon>
        <taxon>Nematoda</taxon>
        <taxon>Chromadorea</taxon>
        <taxon>Rhabditida</taxon>
        <taxon>Rhabditina</taxon>
        <taxon>Rhabditomorpha</taxon>
        <taxon>Strongyloidea</taxon>
        <taxon>Ancylostomatidae</taxon>
        <taxon>Ancylostomatinae</taxon>
        <taxon>Ancylostoma</taxon>
    </lineage>
</organism>
<comment type="caution">
    <text evidence="1">The sequence shown here is derived from an EMBL/GenBank/DDBJ whole genome shotgun (WGS) entry which is preliminary data.</text>
</comment>
<protein>
    <submittedName>
        <fullName evidence="1">Uncharacterized protein</fullName>
    </submittedName>
</protein>
<dbReference type="AlphaFoldDB" id="A0A016W362"/>
<evidence type="ECO:0000313" key="1">
    <source>
        <dbReference type="EMBL" id="EYC34055.1"/>
    </source>
</evidence>